<dbReference type="EMBL" id="SLZQ01000009">
    <property type="protein sequence ID" value="TCS35737.1"/>
    <property type="molecule type" value="Genomic_DNA"/>
</dbReference>
<dbReference type="Proteomes" id="UP000295382">
    <property type="component" value="Unassembled WGS sequence"/>
</dbReference>
<name>A0A4R3HRJ7_PAULE</name>
<evidence type="ECO:0000313" key="2">
    <source>
        <dbReference type="EMBL" id="TCS35737.1"/>
    </source>
</evidence>
<feature type="chain" id="PRO_5021016139" description="HEAT repeat domain-containing protein" evidence="1">
    <location>
        <begin position="22"/>
        <end position="260"/>
    </location>
</feature>
<keyword evidence="3" id="KW-1185">Reference proteome</keyword>
<dbReference type="AlphaFoldDB" id="A0A4R3HRJ7"/>
<feature type="signal peptide" evidence="1">
    <location>
        <begin position="1"/>
        <end position="21"/>
    </location>
</feature>
<reference evidence="2 3" key="1">
    <citation type="submission" date="2019-03" db="EMBL/GenBank/DDBJ databases">
        <title>Genomic Encyclopedia of Type Strains, Phase IV (KMG-IV): sequencing the most valuable type-strain genomes for metagenomic binning, comparative biology and taxonomic classification.</title>
        <authorList>
            <person name="Goeker M."/>
        </authorList>
    </citation>
    <scope>NUCLEOTIDE SEQUENCE [LARGE SCALE GENOMIC DNA]</scope>
    <source>
        <strain evidence="2 3">DSM 7445</strain>
    </source>
</reference>
<evidence type="ECO:0000256" key="1">
    <source>
        <dbReference type="SAM" id="SignalP"/>
    </source>
</evidence>
<gene>
    <name evidence="2" type="ORF">EDC30_10936</name>
</gene>
<proteinExistence type="predicted"/>
<protein>
    <recommendedName>
        <fullName evidence="4">HEAT repeat domain-containing protein</fullName>
    </recommendedName>
</protein>
<dbReference type="RefSeq" id="WP_132259418.1">
    <property type="nucleotide sequence ID" value="NZ_SLZQ01000009.1"/>
</dbReference>
<evidence type="ECO:0000313" key="3">
    <source>
        <dbReference type="Proteomes" id="UP000295382"/>
    </source>
</evidence>
<dbReference type="OrthoDB" id="8904408at2"/>
<accession>A0A4R3HRJ7</accession>
<keyword evidence="1" id="KW-0732">Signal</keyword>
<evidence type="ECO:0008006" key="4">
    <source>
        <dbReference type="Google" id="ProtNLM"/>
    </source>
</evidence>
<comment type="caution">
    <text evidence="2">The sequence shown here is derived from an EMBL/GenBank/DDBJ whole genome shotgun (WGS) entry which is preliminary data.</text>
</comment>
<sequence>MKHRMWAVPAAFLIVTGLFYAAFSAAGSSGSEETGPSQPVASGTAAAAAPSSGGQAAGLAAFNQGPAKVAMQRLQALAQCEQQPQQCDLDDSDPRASHFDLGRRVATELNNLAVLARAGALGEVDGGSIARRYMQNEDGHIQEAALSLISALPANSANVDPILSALQQGHDAQIYSQAMRELVRYPDEGSRSRVENTLIETLQTGGHFAGQVVAEEILPFINSGNLARFQELAGQLPPGSAKRRLLEGTLSEFVQRQSGG</sequence>
<organism evidence="2 3">
    <name type="scientific">Paucimonas lemoignei</name>
    <name type="common">Pseudomonas lemoignei</name>
    <dbReference type="NCBI Taxonomy" id="29443"/>
    <lineage>
        <taxon>Bacteria</taxon>
        <taxon>Pseudomonadati</taxon>
        <taxon>Pseudomonadota</taxon>
        <taxon>Betaproteobacteria</taxon>
        <taxon>Burkholderiales</taxon>
        <taxon>Burkholderiaceae</taxon>
        <taxon>Paucimonas</taxon>
    </lineage>
</organism>